<dbReference type="InterPro" id="IPR007159">
    <property type="entry name" value="SpoVT-AbrB_dom"/>
</dbReference>
<comment type="caution">
    <text evidence="9">The sequence shown here is derived from an EMBL/GenBank/DDBJ whole genome shotgun (WGS) entry which is preliminary data.</text>
</comment>
<comment type="similarity">
    <text evidence="7">Belongs to the MraZ family.</text>
</comment>
<dbReference type="Proteomes" id="UP000824261">
    <property type="component" value="Unassembled WGS sequence"/>
</dbReference>
<dbReference type="AlphaFoldDB" id="A0A9D0ZZR6"/>
<keyword evidence="5 7" id="KW-0238">DNA-binding</keyword>
<dbReference type="PROSITE" id="PS51740">
    <property type="entry name" value="SPOVT_ABRB"/>
    <property type="match status" value="2"/>
</dbReference>
<protein>
    <recommendedName>
        <fullName evidence="1 7">Transcriptional regulator MraZ</fullName>
    </recommendedName>
</protein>
<proteinExistence type="inferred from homology"/>
<dbReference type="InterPro" id="IPR035642">
    <property type="entry name" value="MraZ_N"/>
</dbReference>
<dbReference type="GO" id="GO:2000143">
    <property type="term" value="P:negative regulation of DNA-templated transcription initiation"/>
    <property type="evidence" value="ECO:0007669"/>
    <property type="project" value="TreeGrafter"/>
</dbReference>
<dbReference type="HAMAP" id="MF_01008">
    <property type="entry name" value="MraZ"/>
    <property type="match status" value="1"/>
</dbReference>
<evidence type="ECO:0000313" key="9">
    <source>
        <dbReference type="EMBL" id="HIR01165.1"/>
    </source>
</evidence>
<evidence type="ECO:0000256" key="4">
    <source>
        <dbReference type="ARBA" id="ARBA00023015"/>
    </source>
</evidence>
<dbReference type="Pfam" id="PF02381">
    <property type="entry name" value="MraZ"/>
    <property type="match status" value="2"/>
</dbReference>
<organism evidence="9 10">
    <name type="scientific">Candidatus Aveggerthella stercoripullorum</name>
    <dbReference type="NCBI Taxonomy" id="2840688"/>
    <lineage>
        <taxon>Bacteria</taxon>
        <taxon>Bacillati</taxon>
        <taxon>Actinomycetota</taxon>
        <taxon>Coriobacteriia</taxon>
        <taxon>Eggerthellales</taxon>
        <taxon>Eggerthellaceae</taxon>
        <taxon>Eggerthellaceae incertae sedis</taxon>
        <taxon>Candidatus Aveggerthella</taxon>
    </lineage>
</organism>
<dbReference type="PANTHER" id="PTHR34701:SF1">
    <property type="entry name" value="TRANSCRIPTIONAL REGULATOR MRAZ"/>
    <property type="match status" value="1"/>
</dbReference>
<dbReference type="InterPro" id="IPR038619">
    <property type="entry name" value="MraZ_sf"/>
</dbReference>
<dbReference type="GO" id="GO:0000976">
    <property type="term" value="F:transcription cis-regulatory region binding"/>
    <property type="evidence" value="ECO:0007669"/>
    <property type="project" value="TreeGrafter"/>
</dbReference>
<keyword evidence="4 7" id="KW-0805">Transcription regulation</keyword>
<dbReference type="InterPro" id="IPR035644">
    <property type="entry name" value="MraZ_C"/>
</dbReference>
<evidence type="ECO:0000256" key="2">
    <source>
        <dbReference type="ARBA" id="ARBA00022490"/>
    </source>
</evidence>
<keyword evidence="2 7" id="KW-0963">Cytoplasm</keyword>
<feature type="domain" description="SpoVT-AbrB" evidence="8">
    <location>
        <begin position="84"/>
        <end position="127"/>
    </location>
</feature>
<dbReference type="EMBL" id="DVGB01000034">
    <property type="protein sequence ID" value="HIR01165.1"/>
    <property type="molecule type" value="Genomic_DNA"/>
</dbReference>
<evidence type="ECO:0000256" key="5">
    <source>
        <dbReference type="ARBA" id="ARBA00023125"/>
    </source>
</evidence>
<evidence type="ECO:0000256" key="6">
    <source>
        <dbReference type="ARBA" id="ARBA00023163"/>
    </source>
</evidence>
<dbReference type="GO" id="GO:0005737">
    <property type="term" value="C:cytoplasm"/>
    <property type="evidence" value="ECO:0007669"/>
    <property type="project" value="UniProtKB-UniRule"/>
</dbReference>
<dbReference type="GO" id="GO:0009295">
    <property type="term" value="C:nucleoid"/>
    <property type="evidence" value="ECO:0007669"/>
    <property type="project" value="UniProtKB-SubCell"/>
</dbReference>
<name>A0A9D0ZZR6_9ACTN</name>
<comment type="subunit">
    <text evidence="7">Forms oligomers.</text>
</comment>
<reference evidence="9" key="1">
    <citation type="submission" date="2020-10" db="EMBL/GenBank/DDBJ databases">
        <authorList>
            <person name="Gilroy R."/>
        </authorList>
    </citation>
    <scope>NUCLEOTIDE SEQUENCE</scope>
    <source>
        <strain evidence="9">ChiGjej1B1-2707</strain>
    </source>
</reference>
<dbReference type="CDD" id="cd16320">
    <property type="entry name" value="MraZ_N"/>
    <property type="match status" value="1"/>
</dbReference>
<dbReference type="InterPro" id="IPR020603">
    <property type="entry name" value="MraZ_dom"/>
</dbReference>
<evidence type="ECO:0000313" key="10">
    <source>
        <dbReference type="Proteomes" id="UP000824261"/>
    </source>
</evidence>
<feature type="domain" description="SpoVT-AbrB" evidence="8">
    <location>
        <begin position="7"/>
        <end position="51"/>
    </location>
</feature>
<dbReference type="InterPro" id="IPR003444">
    <property type="entry name" value="MraZ"/>
</dbReference>
<dbReference type="PANTHER" id="PTHR34701">
    <property type="entry name" value="TRANSCRIPTIONAL REGULATOR MRAZ"/>
    <property type="match status" value="1"/>
</dbReference>
<dbReference type="CDD" id="cd16321">
    <property type="entry name" value="MraZ_C"/>
    <property type="match status" value="1"/>
</dbReference>
<dbReference type="InterPro" id="IPR037914">
    <property type="entry name" value="SpoVT-AbrB_sf"/>
</dbReference>
<dbReference type="GO" id="GO:0003700">
    <property type="term" value="F:DNA-binding transcription factor activity"/>
    <property type="evidence" value="ECO:0007669"/>
    <property type="project" value="UniProtKB-UniRule"/>
</dbReference>
<evidence type="ECO:0000259" key="8">
    <source>
        <dbReference type="PROSITE" id="PS51740"/>
    </source>
</evidence>
<keyword evidence="3" id="KW-0677">Repeat</keyword>
<reference evidence="9" key="2">
    <citation type="journal article" date="2021" name="PeerJ">
        <title>Extensive microbial diversity within the chicken gut microbiome revealed by metagenomics and culture.</title>
        <authorList>
            <person name="Gilroy R."/>
            <person name="Ravi A."/>
            <person name="Getino M."/>
            <person name="Pursley I."/>
            <person name="Horton D.L."/>
            <person name="Alikhan N.F."/>
            <person name="Baker D."/>
            <person name="Gharbi K."/>
            <person name="Hall N."/>
            <person name="Watson M."/>
            <person name="Adriaenssens E.M."/>
            <person name="Foster-Nyarko E."/>
            <person name="Jarju S."/>
            <person name="Secka A."/>
            <person name="Antonio M."/>
            <person name="Oren A."/>
            <person name="Chaudhuri R.R."/>
            <person name="La Ragione R."/>
            <person name="Hildebrand F."/>
            <person name="Pallen M.J."/>
        </authorList>
    </citation>
    <scope>NUCLEOTIDE SEQUENCE</scope>
    <source>
        <strain evidence="9">ChiGjej1B1-2707</strain>
    </source>
</reference>
<gene>
    <name evidence="7" type="primary">mraZ</name>
    <name evidence="9" type="ORF">IAA69_02740</name>
</gene>
<keyword evidence="6 7" id="KW-0804">Transcription</keyword>
<evidence type="ECO:0000256" key="3">
    <source>
        <dbReference type="ARBA" id="ARBA00022737"/>
    </source>
</evidence>
<comment type="subcellular location">
    <subcellularLocation>
        <location evidence="7">Cytoplasm</location>
        <location evidence="7">Nucleoid</location>
    </subcellularLocation>
</comment>
<sequence length="143" mass="15564">MAGLHGEYRHKLDAKGRLSLPAAFRKALSGDSVIVTLSPTNDYLCVFEDGAFDSWVDSLFEKDGGYSASNRQHLKARKVLNSRANDIVIDGSGRIGLSSALRSGAGLDKDVVLIGDDDHFEIWDAQAWDDFCDDVDLTALFVG</sequence>
<evidence type="ECO:0000256" key="1">
    <source>
        <dbReference type="ARBA" id="ARBA00013860"/>
    </source>
</evidence>
<accession>A0A9D0ZZR6</accession>
<dbReference type="SUPFAM" id="SSF89447">
    <property type="entry name" value="AbrB/MazE/MraZ-like"/>
    <property type="match status" value="1"/>
</dbReference>
<evidence type="ECO:0000256" key="7">
    <source>
        <dbReference type="HAMAP-Rule" id="MF_01008"/>
    </source>
</evidence>
<dbReference type="Gene3D" id="3.40.1550.20">
    <property type="entry name" value="Transcriptional regulator MraZ domain"/>
    <property type="match status" value="1"/>
</dbReference>